<dbReference type="GO" id="GO:0043001">
    <property type="term" value="P:Golgi to plasma membrane protein transport"/>
    <property type="evidence" value="ECO:0000318"/>
    <property type="project" value="GO_Central"/>
</dbReference>
<dbReference type="InParanoid" id="A0A7I4BBY4"/>
<dbReference type="Gramene" id="Pp3c17_23510V3.4">
    <property type="protein sequence ID" value="Pp3c17_23510V3.4"/>
    <property type="gene ID" value="Pp3c17_23510"/>
</dbReference>
<dbReference type="AlphaFoldDB" id="A0A7I4BBY4"/>
<dbReference type="GO" id="GO:0000139">
    <property type="term" value="C:Golgi membrane"/>
    <property type="evidence" value="ECO:0000318"/>
    <property type="project" value="GO_Central"/>
</dbReference>
<evidence type="ECO:0000256" key="3">
    <source>
        <dbReference type="ARBA" id="ARBA00022448"/>
    </source>
</evidence>
<dbReference type="EnsemblPlants" id="Pp3c17_23510V3.4">
    <property type="protein sequence ID" value="Pp3c17_23510V3.4"/>
    <property type="gene ID" value="Pp3c17_23510"/>
</dbReference>
<dbReference type="PANTHER" id="PTHR12952">
    <property type="entry name" value="SYS1"/>
    <property type="match status" value="1"/>
</dbReference>
<evidence type="ECO:0000256" key="6">
    <source>
        <dbReference type="ARBA" id="ARBA00022989"/>
    </source>
</evidence>
<feature type="transmembrane region" description="Helical" evidence="9">
    <location>
        <begin position="76"/>
        <end position="98"/>
    </location>
</feature>
<dbReference type="Pfam" id="PF09801">
    <property type="entry name" value="SYS1"/>
    <property type="match status" value="2"/>
</dbReference>
<dbReference type="FunCoup" id="A0A7I4BBY4">
    <property type="interactions" value="3960"/>
</dbReference>
<comment type="similarity">
    <text evidence="2">Belongs to the SYS1 family.</text>
</comment>
<name>A0A7I4BBY4_PHYPA</name>
<reference evidence="10 11" key="1">
    <citation type="journal article" date="2008" name="Science">
        <title>The Physcomitrella genome reveals evolutionary insights into the conquest of land by plants.</title>
        <authorList>
            <person name="Rensing S."/>
            <person name="Lang D."/>
            <person name="Zimmer A."/>
            <person name="Terry A."/>
            <person name="Salamov A."/>
            <person name="Shapiro H."/>
            <person name="Nishiyama T."/>
            <person name="Perroud P.-F."/>
            <person name="Lindquist E."/>
            <person name="Kamisugi Y."/>
            <person name="Tanahashi T."/>
            <person name="Sakakibara K."/>
            <person name="Fujita T."/>
            <person name="Oishi K."/>
            <person name="Shin-I T."/>
            <person name="Kuroki Y."/>
            <person name="Toyoda A."/>
            <person name="Suzuki Y."/>
            <person name="Hashimoto A."/>
            <person name="Yamaguchi K."/>
            <person name="Sugano A."/>
            <person name="Kohara Y."/>
            <person name="Fujiyama A."/>
            <person name="Anterola A."/>
            <person name="Aoki S."/>
            <person name="Ashton N."/>
            <person name="Barbazuk W.B."/>
            <person name="Barker E."/>
            <person name="Bennetzen J."/>
            <person name="Bezanilla M."/>
            <person name="Blankenship R."/>
            <person name="Cho S.H."/>
            <person name="Dutcher S."/>
            <person name="Estelle M."/>
            <person name="Fawcett J.A."/>
            <person name="Gundlach H."/>
            <person name="Hanada K."/>
            <person name="Heyl A."/>
            <person name="Hicks K.A."/>
            <person name="Hugh J."/>
            <person name="Lohr M."/>
            <person name="Mayer K."/>
            <person name="Melkozernov A."/>
            <person name="Murata T."/>
            <person name="Nelson D."/>
            <person name="Pils B."/>
            <person name="Prigge M."/>
            <person name="Reiss B."/>
            <person name="Renner T."/>
            <person name="Rombauts S."/>
            <person name="Rushton P."/>
            <person name="Sanderfoot A."/>
            <person name="Schween G."/>
            <person name="Shiu S.-H."/>
            <person name="Stueber K."/>
            <person name="Theodoulou F.L."/>
            <person name="Tu H."/>
            <person name="Van de Peer Y."/>
            <person name="Verrier P.J."/>
            <person name="Waters E."/>
            <person name="Wood A."/>
            <person name="Yang L."/>
            <person name="Cove D."/>
            <person name="Cuming A."/>
            <person name="Hasebe M."/>
            <person name="Lucas S."/>
            <person name="Mishler D.B."/>
            <person name="Reski R."/>
            <person name="Grigoriev I."/>
            <person name="Quatrano R.S."/>
            <person name="Boore J.L."/>
        </authorList>
    </citation>
    <scope>NUCLEOTIDE SEQUENCE [LARGE SCALE GENOMIC DNA]</scope>
    <source>
        <strain evidence="10 11">cv. Gransden 2004</strain>
    </source>
</reference>
<accession>A0A7I4BBY4</accession>
<comment type="subcellular location">
    <subcellularLocation>
        <location evidence="1">Golgi apparatus membrane</location>
        <topology evidence="1">Multi-pass membrane protein</topology>
    </subcellularLocation>
</comment>
<dbReference type="GO" id="GO:0005802">
    <property type="term" value="C:trans-Golgi network"/>
    <property type="evidence" value="ECO:0000318"/>
    <property type="project" value="GO_Central"/>
</dbReference>
<dbReference type="Proteomes" id="UP000006727">
    <property type="component" value="Chromosome 17"/>
</dbReference>
<reference evidence="10" key="3">
    <citation type="submission" date="2020-12" db="UniProtKB">
        <authorList>
            <consortium name="EnsemblPlants"/>
        </authorList>
    </citation>
    <scope>IDENTIFICATION</scope>
</reference>
<keyword evidence="7" id="KW-0333">Golgi apparatus</keyword>
<feature type="transmembrane region" description="Helical" evidence="9">
    <location>
        <begin position="12"/>
        <end position="36"/>
    </location>
</feature>
<keyword evidence="3" id="KW-0813">Transport</keyword>
<dbReference type="PANTHER" id="PTHR12952:SF0">
    <property type="entry name" value="PROTEIN SYS1 HOMOLOG"/>
    <property type="match status" value="1"/>
</dbReference>
<evidence type="ECO:0000256" key="7">
    <source>
        <dbReference type="ARBA" id="ARBA00023034"/>
    </source>
</evidence>
<evidence type="ECO:0000256" key="5">
    <source>
        <dbReference type="ARBA" id="ARBA00022927"/>
    </source>
</evidence>
<dbReference type="GO" id="GO:0006895">
    <property type="term" value="P:Golgi to endosome transport"/>
    <property type="evidence" value="ECO:0000318"/>
    <property type="project" value="GO_Central"/>
</dbReference>
<keyword evidence="8 9" id="KW-0472">Membrane</keyword>
<reference evidence="10 11" key="2">
    <citation type="journal article" date="2018" name="Plant J.">
        <title>The Physcomitrella patens chromosome-scale assembly reveals moss genome structure and evolution.</title>
        <authorList>
            <person name="Lang D."/>
            <person name="Ullrich K.K."/>
            <person name="Murat F."/>
            <person name="Fuchs J."/>
            <person name="Jenkins J."/>
            <person name="Haas F.B."/>
            <person name="Piednoel M."/>
            <person name="Gundlach H."/>
            <person name="Van Bel M."/>
            <person name="Meyberg R."/>
            <person name="Vives C."/>
            <person name="Morata J."/>
            <person name="Symeonidi A."/>
            <person name="Hiss M."/>
            <person name="Muchero W."/>
            <person name="Kamisugi Y."/>
            <person name="Saleh O."/>
            <person name="Blanc G."/>
            <person name="Decker E.L."/>
            <person name="van Gessel N."/>
            <person name="Grimwood J."/>
            <person name="Hayes R.D."/>
            <person name="Graham S.W."/>
            <person name="Gunter L.E."/>
            <person name="McDaniel S.F."/>
            <person name="Hoernstein S.N.W."/>
            <person name="Larsson A."/>
            <person name="Li F.W."/>
            <person name="Perroud P.F."/>
            <person name="Phillips J."/>
            <person name="Ranjan P."/>
            <person name="Rokshar D.S."/>
            <person name="Rothfels C.J."/>
            <person name="Schneider L."/>
            <person name="Shu S."/>
            <person name="Stevenson D.W."/>
            <person name="Thummler F."/>
            <person name="Tillich M."/>
            <person name="Villarreal Aguilar J.C."/>
            <person name="Widiez T."/>
            <person name="Wong G.K."/>
            <person name="Wymore A."/>
            <person name="Zhang Y."/>
            <person name="Zimmer A.D."/>
            <person name="Quatrano R.S."/>
            <person name="Mayer K.F.X."/>
            <person name="Goodstein D."/>
            <person name="Casacuberta J.M."/>
            <person name="Vandepoele K."/>
            <person name="Reski R."/>
            <person name="Cuming A.C."/>
            <person name="Tuskan G.A."/>
            <person name="Maumus F."/>
            <person name="Salse J."/>
            <person name="Schmutz J."/>
            <person name="Rensing S.A."/>
        </authorList>
    </citation>
    <scope>NUCLEOTIDE SEQUENCE [LARGE SCALE GENOMIC DNA]</scope>
    <source>
        <strain evidence="10 11">cv. Gransden 2004</strain>
    </source>
</reference>
<sequence>MFYGAMIWDPWLILAQIVCIQSLYYMSLGIFLWAFVGTQVPELTLKYFFNHSLVTGASVVGWSVIAAYIVNSLCGFLWWFVFILCVVITALFGEWLCMRRELKDIPMRSTRLGYVLKHPSSEGVSCDGTVKADNDVSTLSSLSPRSCMYCGLDEIMSRSTHGDV</sequence>
<feature type="transmembrane region" description="Helical" evidence="9">
    <location>
        <begin position="48"/>
        <end position="70"/>
    </location>
</feature>
<dbReference type="GO" id="GO:0005829">
    <property type="term" value="C:cytosol"/>
    <property type="evidence" value="ECO:0007669"/>
    <property type="project" value="GOC"/>
</dbReference>
<keyword evidence="6 9" id="KW-1133">Transmembrane helix</keyword>
<evidence type="ECO:0000256" key="1">
    <source>
        <dbReference type="ARBA" id="ARBA00004653"/>
    </source>
</evidence>
<dbReference type="EMBL" id="ABEU02000017">
    <property type="status" value="NOT_ANNOTATED_CDS"/>
    <property type="molecule type" value="Genomic_DNA"/>
</dbReference>
<proteinExistence type="inferred from homology"/>
<keyword evidence="5" id="KW-0653">Protein transport</keyword>
<keyword evidence="4 9" id="KW-0812">Transmembrane</keyword>
<evidence type="ECO:0000256" key="2">
    <source>
        <dbReference type="ARBA" id="ARBA00008160"/>
    </source>
</evidence>
<evidence type="ECO:0000313" key="10">
    <source>
        <dbReference type="EnsemblPlants" id="Pp3c17_23510V3.4"/>
    </source>
</evidence>
<dbReference type="GO" id="GO:0034067">
    <property type="term" value="P:protein localization to Golgi apparatus"/>
    <property type="evidence" value="ECO:0000318"/>
    <property type="project" value="GO_Central"/>
</dbReference>
<keyword evidence="11" id="KW-1185">Reference proteome</keyword>
<organism evidence="10 11">
    <name type="scientific">Physcomitrium patens</name>
    <name type="common">Spreading-leaved earth moss</name>
    <name type="synonym">Physcomitrella patens</name>
    <dbReference type="NCBI Taxonomy" id="3218"/>
    <lineage>
        <taxon>Eukaryota</taxon>
        <taxon>Viridiplantae</taxon>
        <taxon>Streptophyta</taxon>
        <taxon>Embryophyta</taxon>
        <taxon>Bryophyta</taxon>
        <taxon>Bryophytina</taxon>
        <taxon>Bryopsida</taxon>
        <taxon>Funariidae</taxon>
        <taxon>Funariales</taxon>
        <taxon>Funariaceae</taxon>
        <taxon>Physcomitrium</taxon>
    </lineage>
</organism>
<evidence type="ECO:0000256" key="8">
    <source>
        <dbReference type="ARBA" id="ARBA00023136"/>
    </source>
</evidence>
<evidence type="ECO:0000313" key="11">
    <source>
        <dbReference type="Proteomes" id="UP000006727"/>
    </source>
</evidence>
<gene>
    <name evidence="10" type="primary">LOC112294108</name>
</gene>
<evidence type="ECO:0000256" key="4">
    <source>
        <dbReference type="ARBA" id="ARBA00022692"/>
    </source>
</evidence>
<evidence type="ECO:0000256" key="9">
    <source>
        <dbReference type="SAM" id="Phobius"/>
    </source>
</evidence>
<protein>
    <submittedName>
        <fullName evidence="10">Uncharacterized protein</fullName>
    </submittedName>
</protein>
<dbReference type="InterPro" id="IPR019185">
    <property type="entry name" value="Integral_membrane_SYS1-rel"/>
</dbReference>